<evidence type="ECO:0000313" key="1">
    <source>
        <dbReference type="EMBL" id="KAF2010322.1"/>
    </source>
</evidence>
<dbReference type="GeneID" id="54291789"/>
<name>A0A6A5XBI3_9PLEO</name>
<accession>A0A6A5XBI3</accession>
<proteinExistence type="predicted"/>
<dbReference type="EMBL" id="ML978076">
    <property type="protein sequence ID" value="KAF2010322.1"/>
    <property type="molecule type" value="Genomic_DNA"/>
</dbReference>
<sequence>MRNCAVPLESEPAAPQTHAKFFLITPPVSCPVLQLQSSSVQPLAISHRGTRDETSRQERQRRREINLEAAQGNEDDPVGMVVIGPWPWLPNTPIASSGLGHAVVRRFRLGRSSHHLLSLILASSIQITPCNTVCDGFLVCGVHVVGTEDGDMFDYPPEYLRLLFHDLMLSTTMSCSLRIGR</sequence>
<dbReference type="AlphaFoldDB" id="A0A6A5XBI3"/>
<dbReference type="Proteomes" id="UP000799778">
    <property type="component" value="Unassembled WGS sequence"/>
</dbReference>
<protein>
    <submittedName>
        <fullName evidence="1">Uncharacterized protein</fullName>
    </submittedName>
</protein>
<organism evidence="1 2">
    <name type="scientific">Aaosphaeria arxii CBS 175.79</name>
    <dbReference type="NCBI Taxonomy" id="1450172"/>
    <lineage>
        <taxon>Eukaryota</taxon>
        <taxon>Fungi</taxon>
        <taxon>Dikarya</taxon>
        <taxon>Ascomycota</taxon>
        <taxon>Pezizomycotina</taxon>
        <taxon>Dothideomycetes</taxon>
        <taxon>Pleosporomycetidae</taxon>
        <taxon>Pleosporales</taxon>
        <taxon>Pleosporales incertae sedis</taxon>
        <taxon>Aaosphaeria</taxon>
    </lineage>
</organism>
<evidence type="ECO:0000313" key="2">
    <source>
        <dbReference type="Proteomes" id="UP000799778"/>
    </source>
</evidence>
<gene>
    <name evidence="1" type="ORF">BU24DRAFT_56032</name>
</gene>
<reference evidence="1" key="1">
    <citation type="journal article" date="2020" name="Stud. Mycol.">
        <title>101 Dothideomycetes genomes: a test case for predicting lifestyles and emergence of pathogens.</title>
        <authorList>
            <person name="Haridas S."/>
            <person name="Albert R."/>
            <person name="Binder M."/>
            <person name="Bloem J."/>
            <person name="Labutti K."/>
            <person name="Salamov A."/>
            <person name="Andreopoulos B."/>
            <person name="Baker S."/>
            <person name="Barry K."/>
            <person name="Bills G."/>
            <person name="Bluhm B."/>
            <person name="Cannon C."/>
            <person name="Castanera R."/>
            <person name="Culley D."/>
            <person name="Daum C."/>
            <person name="Ezra D."/>
            <person name="Gonzalez J."/>
            <person name="Henrissat B."/>
            <person name="Kuo A."/>
            <person name="Liang C."/>
            <person name="Lipzen A."/>
            <person name="Lutzoni F."/>
            <person name="Magnuson J."/>
            <person name="Mondo S."/>
            <person name="Nolan M."/>
            <person name="Ohm R."/>
            <person name="Pangilinan J."/>
            <person name="Park H.-J."/>
            <person name="Ramirez L."/>
            <person name="Alfaro M."/>
            <person name="Sun H."/>
            <person name="Tritt A."/>
            <person name="Yoshinaga Y."/>
            <person name="Zwiers L.-H."/>
            <person name="Turgeon B."/>
            <person name="Goodwin S."/>
            <person name="Spatafora J."/>
            <person name="Crous P."/>
            <person name="Grigoriev I."/>
        </authorList>
    </citation>
    <scope>NUCLEOTIDE SEQUENCE</scope>
    <source>
        <strain evidence="1">CBS 175.79</strain>
    </source>
</reference>
<dbReference type="RefSeq" id="XP_033378661.1">
    <property type="nucleotide sequence ID" value="XM_033534392.1"/>
</dbReference>
<keyword evidence="2" id="KW-1185">Reference proteome</keyword>